<evidence type="ECO:0000313" key="1">
    <source>
        <dbReference type="EMBL" id="OGF99369.1"/>
    </source>
</evidence>
<proteinExistence type="predicted"/>
<comment type="caution">
    <text evidence="1">The sequence shown here is derived from an EMBL/GenBank/DDBJ whole genome shotgun (WGS) entry which is preliminary data.</text>
</comment>
<name>A0A1F5YGU7_9BACT</name>
<gene>
    <name evidence="1" type="ORF">A2Y99_03105</name>
</gene>
<dbReference type="AlphaFoldDB" id="A0A1F5YGU7"/>
<organism evidence="1 2">
    <name type="scientific">Candidatus Gottesmanbacteria bacterium RBG_13_37_7</name>
    <dbReference type="NCBI Taxonomy" id="1798369"/>
    <lineage>
        <taxon>Bacteria</taxon>
        <taxon>Candidatus Gottesmaniibacteriota</taxon>
    </lineage>
</organism>
<reference evidence="1 2" key="1">
    <citation type="journal article" date="2016" name="Nat. Commun.">
        <title>Thousands of microbial genomes shed light on interconnected biogeochemical processes in an aquifer system.</title>
        <authorList>
            <person name="Anantharaman K."/>
            <person name="Brown C.T."/>
            <person name="Hug L.A."/>
            <person name="Sharon I."/>
            <person name="Castelle C.J."/>
            <person name="Probst A.J."/>
            <person name="Thomas B.C."/>
            <person name="Singh A."/>
            <person name="Wilkins M.J."/>
            <person name="Karaoz U."/>
            <person name="Brodie E.L."/>
            <person name="Williams K.H."/>
            <person name="Hubbard S.S."/>
            <person name="Banfield J.F."/>
        </authorList>
    </citation>
    <scope>NUCLEOTIDE SEQUENCE [LARGE SCALE GENOMIC DNA]</scope>
</reference>
<accession>A0A1F5YGU7</accession>
<sequence length="90" mass="9992">MEGNFGKSWLDAARRILGTAESTDHSGESFTDAARRILKPAGATGFEVSDTYIVPATPLTSEDWWRASQCYRTARRGQHERDARAKGPHL</sequence>
<evidence type="ECO:0000313" key="2">
    <source>
        <dbReference type="Proteomes" id="UP000178230"/>
    </source>
</evidence>
<dbReference type="EMBL" id="MFIY01000055">
    <property type="protein sequence ID" value="OGF99369.1"/>
    <property type="molecule type" value="Genomic_DNA"/>
</dbReference>
<protein>
    <submittedName>
        <fullName evidence="1">Uncharacterized protein</fullName>
    </submittedName>
</protein>
<dbReference type="Proteomes" id="UP000178230">
    <property type="component" value="Unassembled WGS sequence"/>
</dbReference>